<dbReference type="InterPro" id="IPR051977">
    <property type="entry name" value="Rab11-interacting_regulator"/>
</dbReference>
<dbReference type="PANTHER" id="PTHR15726">
    <property type="entry name" value="RAB11-FAMILY INTERACTING PROTEIN"/>
    <property type="match status" value="1"/>
</dbReference>
<feature type="compositionally biased region" description="Basic and acidic residues" evidence="9">
    <location>
        <begin position="180"/>
        <end position="191"/>
    </location>
</feature>
<evidence type="ECO:0000256" key="8">
    <source>
        <dbReference type="SAM" id="Coils"/>
    </source>
</evidence>
<dbReference type="InterPro" id="IPR037245">
    <property type="entry name" value="FIP-RBD_C_sf"/>
</dbReference>
<dbReference type="Pfam" id="PF25450">
    <property type="entry name" value="Rab11-FIP3"/>
    <property type="match status" value="1"/>
</dbReference>
<evidence type="ECO:0000256" key="4">
    <source>
        <dbReference type="ARBA" id="ARBA00022448"/>
    </source>
</evidence>
<evidence type="ECO:0000259" key="10">
    <source>
        <dbReference type="PROSITE" id="PS51511"/>
    </source>
</evidence>
<keyword evidence="4" id="KW-0813">Transport</keyword>
<keyword evidence="12" id="KW-1185">Reference proteome</keyword>
<comment type="subcellular location">
    <subcellularLocation>
        <location evidence="2">Cleavage furrow</location>
    </subcellularLocation>
    <subcellularLocation>
        <location evidence="1">Midbody</location>
    </subcellularLocation>
    <subcellularLocation>
        <location evidence="3">Recycling endosome membrane</location>
        <topology evidence="3">Peripheral membrane protein</topology>
    </subcellularLocation>
</comment>
<dbReference type="EMBL" id="JBJKFK010001569">
    <property type="protein sequence ID" value="KAL3312743.1"/>
    <property type="molecule type" value="Genomic_DNA"/>
</dbReference>
<comment type="caution">
    <text evidence="11">The sequence shown here is derived from an EMBL/GenBank/DDBJ whole genome shotgun (WGS) entry which is preliminary data.</text>
</comment>
<dbReference type="GO" id="GO:0055038">
    <property type="term" value="C:recycling endosome membrane"/>
    <property type="evidence" value="ECO:0007669"/>
    <property type="project" value="UniProtKB-SubCell"/>
</dbReference>
<feature type="domain" description="FIP-RBD" evidence="10">
    <location>
        <begin position="235"/>
        <end position="297"/>
    </location>
</feature>
<feature type="region of interest" description="Disordered" evidence="9">
    <location>
        <begin position="1"/>
        <end position="27"/>
    </location>
</feature>
<evidence type="ECO:0000256" key="7">
    <source>
        <dbReference type="ARBA" id="ARBA00023136"/>
    </source>
</evidence>
<keyword evidence="7" id="KW-0472">Membrane</keyword>
<dbReference type="InterPro" id="IPR019018">
    <property type="entry name" value="Rab-bd_FIP-RBD"/>
</dbReference>
<evidence type="ECO:0000256" key="9">
    <source>
        <dbReference type="SAM" id="MobiDB-lite"/>
    </source>
</evidence>
<evidence type="ECO:0000256" key="6">
    <source>
        <dbReference type="ARBA" id="ARBA00023054"/>
    </source>
</evidence>
<dbReference type="SUPFAM" id="SSF144270">
    <property type="entry name" value="Eferin C-derminal domain-like"/>
    <property type="match status" value="1"/>
</dbReference>
<feature type="region of interest" description="Disordered" evidence="9">
    <location>
        <begin position="172"/>
        <end position="193"/>
    </location>
</feature>
<gene>
    <name evidence="11" type="ORF">Ciccas_008660</name>
</gene>
<reference evidence="11 12" key="1">
    <citation type="submission" date="2024-11" db="EMBL/GenBank/DDBJ databases">
        <title>Adaptive evolution of stress response genes in parasites aligns with host niche diversity.</title>
        <authorList>
            <person name="Hahn C."/>
            <person name="Resl P."/>
        </authorList>
    </citation>
    <scope>NUCLEOTIDE SEQUENCE [LARGE SCALE GENOMIC DNA]</scope>
    <source>
        <strain evidence="11">EGGRZ-B1_66</strain>
        <tissue evidence="11">Body</tissue>
    </source>
</reference>
<protein>
    <recommendedName>
        <fullName evidence="10">FIP-RBD domain-containing protein</fullName>
    </recommendedName>
</protein>
<dbReference type="PANTHER" id="PTHR15726:SF7">
    <property type="entry name" value="NUCLEAR FALLOUT, ISOFORM J"/>
    <property type="match status" value="1"/>
</dbReference>
<dbReference type="GO" id="GO:0032154">
    <property type="term" value="C:cleavage furrow"/>
    <property type="evidence" value="ECO:0007669"/>
    <property type="project" value="UniProtKB-SubCell"/>
</dbReference>
<accession>A0ABD2PZ93</accession>
<feature type="coiled-coil region" evidence="8">
    <location>
        <begin position="198"/>
        <end position="232"/>
    </location>
</feature>
<name>A0ABD2PZ93_9PLAT</name>
<keyword evidence="5" id="KW-0967">Endosome</keyword>
<sequence length="298" mass="34900">MEAKVESMSKERFDDAQSRSEHLRQENDRLQMQISLLEERVREVESRAQRDLVSEREHHQILINRLERENEQECENLRTRLNGLEEDLSQHKMKNVELEALNNVLKQESRRLTEQLNNSQDAIARLRKSSISHDYSKIKMDGKPHGELASFSHLPKEQLIDLLQTFITTHNTSPFASTDKMNESAPNERDNSQMSRQLIESMELVKRLTQENQRLKCELEETQEELLQIQVDQGRSLLSRTCHSDDKSWASEVGNLTKEEISSLLSKERETNEVLRKYIEKVIERVIEKNVDVLEIIG</sequence>
<proteinExistence type="predicted"/>
<evidence type="ECO:0000313" key="12">
    <source>
        <dbReference type="Proteomes" id="UP001626550"/>
    </source>
</evidence>
<keyword evidence="6 8" id="KW-0175">Coiled coil</keyword>
<evidence type="ECO:0000313" key="11">
    <source>
        <dbReference type="EMBL" id="KAL3312743.1"/>
    </source>
</evidence>
<evidence type="ECO:0000256" key="1">
    <source>
        <dbReference type="ARBA" id="ARBA00004214"/>
    </source>
</evidence>
<dbReference type="GO" id="GO:0030496">
    <property type="term" value="C:midbody"/>
    <property type="evidence" value="ECO:0007669"/>
    <property type="project" value="UniProtKB-SubCell"/>
</dbReference>
<dbReference type="Proteomes" id="UP001626550">
    <property type="component" value="Unassembled WGS sequence"/>
</dbReference>
<evidence type="ECO:0000256" key="5">
    <source>
        <dbReference type="ARBA" id="ARBA00022753"/>
    </source>
</evidence>
<dbReference type="PROSITE" id="PS51511">
    <property type="entry name" value="FIP_RBD"/>
    <property type="match status" value="1"/>
</dbReference>
<organism evidence="11 12">
    <name type="scientific">Cichlidogyrus casuarinus</name>
    <dbReference type="NCBI Taxonomy" id="1844966"/>
    <lineage>
        <taxon>Eukaryota</taxon>
        <taxon>Metazoa</taxon>
        <taxon>Spiralia</taxon>
        <taxon>Lophotrochozoa</taxon>
        <taxon>Platyhelminthes</taxon>
        <taxon>Monogenea</taxon>
        <taxon>Monopisthocotylea</taxon>
        <taxon>Dactylogyridea</taxon>
        <taxon>Ancyrocephalidae</taxon>
        <taxon>Cichlidogyrus</taxon>
    </lineage>
</organism>
<dbReference type="InterPro" id="IPR057316">
    <property type="entry name" value="Rab11-FIP3/4_dom"/>
</dbReference>
<evidence type="ECO:0000256" key="2">
    <source>
        <dbReference type="ARBA" id="ARBA00004626"/>
    </source>
</evidence>
<evidence type="ECO:0000256" key="3">
    <source>
        <dbReference type="ARBA" id="ARBA00004654"/>
    </source>
</evidence>
<dbReference type="Gene3D" id="1.20.5.2440">
    <property type="match status" value="1"/>
</dbReference>
<dbReference type="AlphaFoldDB" id="A0ABD2PZ93"/>